<reference evidence="4" key="1">
    <citation type="journal article" date="2019" name="Int. J. Syst. Evol. Microbiol.">
        <title>The Global Catalogue of Microorganisms (GCM) 10K type strain sequencing project: providing services to taxonomists for standard genome sequencing and annotation.</title>
        <authorList>
            <consortium name="The Broad Institute Genomics Platform"/>
            <consortium name="The Broad Institute Genome Sequencing Center for Infectious Disease"/>
            <person name="Wu L."/>
            <person name="Ma J."/>
        </authorList>
    </citation>
    <scope>NUCLEOTIDE SEQUENCE [LARGE SCALE GENOMIC DNA]</scope>
    <source>
        <strain evidence="4">JCM 16961</strain>
    </source>
</reference>
<dbReference type="SUPFAM" id="SSF46785">
    <property type="entry name" value="Winged helix' DNA-binding domain"/>
    <property type="match status" value="1"/>
</dbReference>
<proteinExistence type="predicted"/>
<dbReference type="SMART" id="SM00347">
    <property type="entry name" value="HTH_MARR"/>
    <property type="match status" value="1"/>
</dbReference>
<dbReference type="InterPro" id="IPR036390">
    <property type="entry name" value="WH_DNA-bd_sf"/>
</dbReference>
<dbReference type="InterPro" id="IPR039422">
    <property type="entry name" value="MarR/SlyA-like"/>
</dbReference>
<sequence length="146" mass="16294">MDAEDPLSLERQVCFALAVASRSVIAAYRPVLEPLRLTHPQYLVMLALWESEPLSLREVGALLHLDAGTVSPLVKRLESLGYIERERDPDDERTLRISLTPEGRALRAQAERIPAQMMARLDLDAEELAALHASMTKLISAATRRP</sequence>
<evidence type="ECO:0000256" key="1">
    <source>
        <dbReference type="ARBA" id="ARBA00004496"/>
    </source>
</evidence>
<dbReference type="PROSITE" id="PS50995">
    <property type="entry name" value="HTH_MARR_2"/>
    <property type="match status" value="1"/>
</dbReference>
<keyword evidence="4" id="KW-1185">Reference proteome</keyword>
<evidence type="ECO:0000313" key="3">
    <source>
        <dbReference type="EMBL" id="GAA3706010.1"/>
    </source>
</evidence>
<dbReference type="InterPro" id="IPR036388">
    <property type="entry name" value="WH-like_DNA-bd_sf"/>
</dbReference>
<dbReference type="RefSeq" id="WP_344883743.1">
    <property type="nucleotide sequence ID" value="NZ_BAABCJ010000005.1"/>
</dbReference>
<dbReference type="InterPro" id="IPR000835">
    <property type="entry name" value="HTH_MarR-typ"/>
</dbReference>
<name>A0ABP7DI12_9MICC</name>
<comment type="subcellular location">
    <subcellularLocation>
        <location evidence="1">Cytoplasm</location>
    </subcellularLocation>
</comment>
<dbReference type="PANTHER" id="PTHR33164:SF5">
    <property type="entry name" value="ORGANIC HYDROPEROXIDE RESISTANCE TRANSCRIPTIONAL REGULATOR"/>
    <property type="match status" value="1"/>
</dbReference>
<evidence type="ECO:0000259" key="2">
    <source>
        <dbReference type="PROSITE" id="PS50995"/>
    </source>
</evidence>
<dbReference type="Proteomes" id="UP001501536">
    <property type="component" value="Unassembled WGS sequence"/>
</dbReference>
<organism evidence="3 4">
    <name type="scientific">Zhihengliuella alba</name>
    <dbReference type="NCBI Taxonomy" id="547018"/>
    <lineage>
        <taxon>Bacteria</taxon>
        <taxon>Bacillati</taxon>
        <taxon>Actinomycetota</taxon>
        <taxon>Actinomycetes</taxon>
        <taxon>Micrococcales</taxon>
        <taxon>Micrococcaceae</taxon>
        <taxon>Zhihengliuella</taxon>
    </lineage>
</organism>
<accession>A0ABP7DI12</accession>
<comment type="caution">
    <text evidence="3">The sequence shown here is derived from an EMBL/GenBank/DDBJ whole genome shotgun (WGS) entry which is preliminary data.</text>
</comment>
<dbReference type="PRINTS" id="PR00598">
    <property type="entry name" value="HTHMARR"/>
</dbReference>
<dbReference type="PANTHER" id="PTHR33164">
    <property type="entry name" value="TRANSCRIPTIONAL REGULATOR, MARR FAMILY"/>
    <property type="match status" value="1"/>
</dbReference>
<dbReference type="Gene3D" id="1.10.10.10">
    <property type="entry name" value="Winged helix-like DNA-binding domain superfamily/Winged helix DNA-binding domain"/>
    <property type="match status" value="1"/>
</dbReference>
<evidence type="ECO:0000313" key="4">
    <source>
        <dbReference type="Proteomes" id="UP001501536"/>
    </source>
</evidence>
<dbReference type="EMBL" id="BAABCJ010000005">
    <property type="protein sequence ID" value="GAA3706010.1"/>
    <property type="molecule type" value="Genomic_DNA"/>
</dbReference>
<feature type="domain" description="HTH marR-type" evidence="2">
    <location>
        <begin position="10"/>
        <end position="140"/>
    </location>
</feature>
<gene>
    <name evidence="3" type="ORF">GCM10022377_19730</name>
</gene>
<dbReference type="Pfam" id="PF01047">
    <property type="entry name" value="MarR"/>
    <property type="match status" value="1"/>
</dbReference>
<protein>
    <submittedName>
        <fullName evidence="3">MarR family transcriptional regulator</fullName>
    </submittedName>
</protein>